<reference evidence="1 2" key="1">
    <citation type="submission" date="2018-07" db="EMBL/GenBank/DDBJ databases">
        <title>Genomic Encyclopedia of Type Strains, Phase III (KMG-III): the genomes of soil and plant-associated and newly described type strains.</title>
        <authorList>
            <person name="Whitman W."/>
        </authorList>
    </citation>
    <scope>NUCLEOTIDE SEQUENCE [LARGE SCALE GENOMIC DNA]</scope>
    <source>
        <strain evidence="1 2">CECT 8236</strain>
    </source>
</reference>
<accession>A0A3D9IWP9</accession>
<evidence type="ECO:0000313" key="1">
    <source>
        <dbReference type="EMBL" id="RED66141.1"/>
    </source>
</evidence>
<dbReference type="AlphaFoldDB" id="A0A3D9IWP9"/>
<evidence type="ECO:0000313" key="2">
    <source>
        <dbReference type="Proteomes" id="UP000256869"/>
    </source>
</evidence>
<dbReference type="EMBL" id="QRDY01000001">
    <property type="protein sequence ID" value="RED66141.1"/>
    <property type="molecule type" value="Genomic_DNA"/>
</dbReference>
<dbReference type="RefSeq" id="WP_245987306.1">
    <property type="nucleotide sequence ID" value="NZ_QRDY01000001.1"/>
</dbReference>
<name>A0A3D9IWP9_9BACL</name>
<proteinExistence type="predicted"/>
<protein>
    <submittedName>
        <fullName evidence="1">Uncharacterized protein</fullName>
    </submittedName>
</protein>
<comment type="caution">
    <text evidence="1">The sequence shown here is derived from an EMBL/GenBank/DDBJ whole genome shotgun (WGS) entry which is preliminary data.</text>
</comment>
<sequence length="117" mass="14169">MWIPYEQIKKHPPDFKVQYKLYSFDEGGRRNLPLQGYRSDFSYDGDNIKDTGIFMIHPEFEDDNKEVVLDNNIFVPKVGTARMWIIIPEMRRQVHQYRRKDLRESEKCKLLKLLDYI</sequence>
<organism evidence="1 2">
    <name type="scientific">Cohnella lupini</name>
    <dbReference type="NCBI Taxonomy" id="1294267"/>
    <lineage>
        <taxon>Bacteria</taxon>
        <taxon>Bacillati</taxon>
        <taxon>Bacillota</taxon>
        <taxon>Bacilli</taxon>
        <taxon>Bacillales</taxon>
        <taxon>Paenibacillaceae</taxon>
        <taxon>Cohnella</taxon>
    </lineage>
</organism>
<keyword evidence="2" id="KW-1185">Reference proteome</keyword>
<gene>
    <name evidence="1" type="ORF">DFP95_101639</name>
</gene>
<dbReference type="Proteomes" id="UP000256869">
    <property type="component" value="Unassembled WGS sequence"/>
</dbReference>